<gene>
    <name evidence="1" type="ORF">EJ73_00724</name>
</gene>
<evidence type="ECO:0000313" key="1">
    <source>
        <dbReference type="EMBL" id="PXX23375.1"/>
    </source>
</evidence>
<evidence type="ECO:0000313" key="2">
    <source>
        <dbReference type="Proteomes" id="UP000248314"/>
    </source>
</evidence>
<dbReference type="AlphaFoldDB" id="A0A318HXK4"/>
<proteinExistence type="predicted"/>
<keyword evidence="2" id="KW-1185">Reference proteome</keyword>
<reference evidence="1 2" key="1">
    <citation type="submission" date="2018-05" db="EMBL/GenBank/DDBJ databases">
        <title>Genomic Encyclopedia of Type Strains, Phase I: the one thousand microbial genomes (KMG-I) project.</title>
        <authorList>
            <person name="Kyrpides N."/>
        </authorList>
    </citation>
    <scope>NUCLEOTIDE SEQUENCE [LARGE SCALE GENOMIC DNA]</scope>
    <source>
        <strain evidence="1 2">DSM 15611</strain>
    </source>
</reference>
<dbReference type="EMBL" id="QJJX01000006">
    <property type="protein sequence ID" value="PXX23375.1"/>
    <property type="molecule type" value="Genomic_DNA"/>
</dbReference>
<comment type="caution">
    <text evidence="1">The sequence shown here is derived from an EMBL/GenBank/DDBJ whole genome shotgun (WGS) entry which is preliminary data.</text>
</comment>
<accession>A0A318HXK4</accession>
<dbReference type="Proteomes" id="UP000248314">
    <property type="component" value="Unassembled WGS sequence"/>
</dbReference>
<sequence length="43" mass="5132">MLLHHKCAKGIKDQITLCTTPLVYWNLKYIRFNYKVESNFCPT</sequence>
<organism evidence="1 2">
    <name type="scientific">Hoylesella shahii DSM 15611 = JCM 12083</name>
    <dbReference type="NCBI Taxonomy" id="1122991"/>
    <lineage>
        <taxon>Bacteria</taxon>
        <taxon>Pseudomonadati</taxon>
        <taxon>Bacteroidota</taxon>
        <taxon>Bacteroidia</taxon>
        <taxon>Bacteroidales</taxon>
        <taxon>Prevotellaceae</taxon>
        <taxon>Hoylesella</taxon>
    </lineage>
</organism>
<protein>
    <submittedName>
        <fullName evidence="1">Uncharacterized protein</fullName>
    </submittedName>
</protein>
<name>A0A318HXK4_9BACT</name>